<evidence type="ECO:0000313" key="1">
    <source>
        <dbReference type="EMBL" id="SUP81860.1"/>
    </source>
</evidence>
<reference evidence="1 2" key="1">
    <citation type="submission" date="2018-06" db="EMBL/GenBank/DDBJ databases">
        <authorList>
            <consortium name="Pathogen Informatics"/>
            <person name="Doyle S."/>
        </authorList>
    </citation>
    <scope>NUCLEOTIDE SEQUENCE [LARGE SCALE GENOMIC DNA]</scope>
    <source>
        <strain evidence="1 2">NCTC8580</strain>
    </source>
</reference>
<accession>A0A380Q7C1</accession>
<dbReference type="Proteomes" id="UP000255087">
    <property type="component" value="Unassembled WGS sequence"/>
</dbReference>
<sequence>MNNNDTAVPVVFRTHEIAIESLFLKFIRWWFIEN</sequence>
<dbReference type="EMBL" id="UHJC01000001">
    <property type="protein sequence ID" value="SUP81860.1"/>
    <property type="molecule type" value="Genomic_DNA"/>
</dbReference>
<organism evidence="1 2">
    <name type="scientific">Yersinia pseudotuberculosis</name>
    <dbReference type="NCBI Taxonomy" id="633"/>
    <lineage>
        <taxon>Bacteria</taxon>
        <taxon>Pseudomonadati</taxon>
        <taxon>Pseudomonadota</taxon>
        <taxon>Gammaproteobacteria</taxon>
        <taxon>Enterobacterales</taxon>
        <taxon>Yersiniaceae</taxon>
        <taxon>Yersinia</taxon>
    </lineage>
</organism>
<gene>
    <name evidence="1" type="ORF">NCTC8580_01814</name>
</gene>
<protein>
    <submittedName>
        <fullName evidence="1">Uncharacterized protein</fullName>
    </submittedName>
</protein>
<proteinExistence type="predicted"/>
<evidence type="ECO:0000313" key="2">
    <source>
        <dbReference type="Proteomes" id="UP000255087"/>
    </source>
</evidence>
<dbReference type="AlphaFoldDB" id="A0A380Q7C1"/>
<name>A0A380Q7C1_YERPU</name>